<sequence length="148" mass="15569">MKANALLPLCPTQRARAGAEPSGVAIKVSGGVGLFYTAADSGRQPWATACQTSDGRSPGATVPRTSVELDPVGLEGTYANITLMLSYMTTPREARAALQSDSSIADAVVETQQHKRTRGFQMTPQLTPVNIIGDSGDIQYSATSIKVK</sequence>
<dbReference type="EMBL" id="JAGKHQ010000669">
    <property type="protein sequence ID" value="KAG7466548.1"/>
    <property type="molecule type" value="Genomic_DNA"/>
</dbReference>
<organism evidence="1 2">
    <name type="scientific">Solea senegalensis</name>
    <name type="common">Senegalese sole</name>
    <dbReference type="NCBI Taxonomy" id="28829"/>
    <lineage>
        <taxon>Eukaryota</taxon>
        <taxon>Metazoa</taxon>
        <taxon>Chordata</taxon>
        <taxon>Craniata</taxon>
        <taxon>Vertebrata</taxon>
        <taxon>Euteleostomi</taxon>
        <taxon>Actinopterygii</taxon>
        <taxon>Neopterygii</taxon>
        <taxon>Teleostei</taxon>
        <taxon>Neoteleostei</taxon>
        <taxon>Acanthomorphata</taxon>
        <taxon>Carangaria</taxon>
        <taxon>Pleuronectiformes</taxon>
        <taxon>Pleuronectoidei</taxon>
        <taxon>Soleidae</taxon>
        <taxon>Solea</taxon>
    </lineage>
</organism>
<keyword evidence="2" id="KW-1185">Reference proteome</keyword>
<dbReference type="Proteomes" id="UP000693946">
    <property type="component" value="Unassembled WGS sequence"/>
</dbReference>
<comment type="caution">
    <text evidence="1">The sequence shown here is derived from an EMBL/GenBank/DDBJ whole genome shotgun (WGS) entry which is preliminary data.</text>
</comment>
<protein>
    <submittedName>
        <fullName evidence="1">Uncharacterized protein</fullName>
    </submittedName>
</protein>
<proteinExistence type="predicted"/>
<gene>
    <name evidence="1" type="ORF">JOB18_003353</name>
</gene>
<reference evidence="1 2" key="1">
    <citation type="journal article" date="2021" name="Sci. Rep.">
        <title>Chromosome anchoring in Senegalese sole (Solea senegalensis) reveals sex-associated markers and genome rearrangements in flatfish.</title>
        <authorList>
            <person name="Guerrero-Cozar I."/>
            <person name="Gomez-Garrido J."/>
            <person name="Berbel C."/>
            <person name="Martinez-Blanch J.F."/>
            <person name="Alioto T."/>
            <person name="Claros M.G."/>
            <person name="Gagnaire P.A."/>
            <person name="Manchado M."/>
        </authorList>
    </citation>
    <scope>NUCLEOTIDE SEQUENCE [LARGE SCALE GENOMIC DNA]</scope>
    <source>
        <strain evidence="1">Sse05_10M</strain>
    </source>
</reference>
<evidence type="ECO:0000313" key="2">
    <source>
        <dbReference type="Proteomes" id="UP000693946"/>
    </source>
</evidence>
<name>A0AAV6PI22_SOLSE</name>
<dbReference type="AlphaFoldDB" id="A0AAV6PI22"/>
<evidence type="ECO:0000313" key="1">
    <source>
        <dbReference type="EMBL" id="KAG7466548.1"/>
    </source>
</evidence>
<accession>A0AAV6PI22</accession>